<dbReference type="GO" id="GO:0003729">
    <property type="term" value="F:mRNA binding"/>
    <property type="evidence" value="ECO:0007669"/>
    <property type="project" value="TreeGrafter"/>
</dbReference>
<dbReference type="GO" id="GO:0003735">
    <property type="term" value="F:structural constituent of ribosome"/>
    <property type="evidence" value="ECO:0007669"/>
    <property type="project" value="InterPro"/>
</dbReference>
<dbReference type="PATRIC" id="fig|1618563.3.peg.608"/>
<proteinExistence type="inferred from homology"/>
<dbReference type="PIRSF" id="PIRSF002181">
    <property type="entry name" value="Ribosomal_L13"/>
    <property type="match status" value="1"/>
</dbReference>
<evidence type="ECO:0000313" key="6">
    <source>
        <dbReference type="Proteomes" id="UP000034562"/>
    </source>
</evidence>
<dbReference type="PANTHER" id="PTHR11545">
    <property type="entry name" value="RIBOSOMAL PROTEIN L13"/>
    <property type="match status" value="1"/>
</dbReference>
<evidence type="ECO:0000313" key="5">
    <source>
        <dbReference type="EMBL" id="KKR69828.1"/>
    </source>
</evidence>
<dbReference type="EMBL" id="LBZK01000036">
    <property type="protein sequence ID" value="KKR69828.1"/>
    <property type="molecule type" value="Genomic_DNA"/>
</dbReference>
<dbReference type="Proteomes" id="UP000034562">
    <property type="component" value="Unassembled WGS sequence"/>
</dbReference>
<dbReference type="NCBIfam" id="TIGR01066">
    <property type="entry name" value="rplM_bact"/>
    <property type="match status" value="1"/>
</dbReference>
<name>A0A0G0SYD8_9BACT</name>
<evidence type="ECO:0000256" key="4">
    <source>
        <dbReference type="ARBA" id="ARBA00035499"/>
    </source>
</evidence>
<evidence type="ECO:0000256" key="2">
    <source>
        <dbReference type="ARBA" id="ARBA00022980"/>
    </source>
</evidence>
<dbReference type="GO" id="GO:0006412">
    <property type="term" value="P:translation"/>
    <property type="evidence" value="ECO:0007669"/>
    <property type="project" value="InterPro"/>
</dbReference>
<dbReference type="CDD" id="cd00392">
    <property type="entry name" value="Ribosomal_L13"/>
    <property type="match status" value="1"/>
</dbReference>
<dbReference type="GO" id="GO:0022625">
    <property type="term" value="C:cytosolic large ribosomal subunit"/>
    <property type="evidence" value="ECO:0007669"/>
    <property type="project" value="TreeGrafter"/>
</dbReference>
<reference evidence="5 6" key="1">
    <citation type="journal article" date="2015" name="Nature">
        <title>rRNA introns, odd ribosomes, and small enigmatic genomes across a large radiation of phyla.</title>
        <authorList>
            <person name="Brown C.T."/>
            <person name="Hug L.A."/>
            <person name="Thomas B.C."/>
            <person name="Sharon I."/>
            <person name="Castelle C.J."/>
            <person name="Singh A."/>
            <person name="Wilkins M.J."/>
            <person name="Williams K.H."/>
            <person name="Banfield J.F."/>
        </authorList>
    </citation>
    <scope>NUCLEOTIDE SEQUENCE [LARGE SCALE GENOMIC DNA]</scope>
</reference>
<accession>A0A0G0SYD8</accession>
<dbReference type="InterPro" id="IPR036899">
    <property type="entry name" value="Ribosomal_uL13_sf"/>
</dbReference>
<dbReference type="SUPFAM" id="SSF52161">
    <property type="entry name" value="Ribosomal protein L13"/>
    <property type="match status" value="1"/>
</dbReference>
<sequence>MTKTYQPKEKEIKREWHEVDVKGEILGRVSTKIANLLMGKGKPAFSRHMDSGDNVVVINAEKIVLTGNKAKQKVYRGHSGYPGGFKESSYEKTSFIAPYNRQSL</sequence>
<organism evidence="5 6">
    <name type="scientific">Candidatus Woesebacteria bacterium GW2011_GWA2_40_7b</name>
    <dbReference type="NCBI Taxonomy" id="1618563"/>
    <lineage>
        <taxon>Bacteria</taxon>
        <taxon>Candidatus Woeseibacteriota</taxon>
    </lineage>
</organism>
<dbReference type="PANTHER" id="PTHR11545:SF2">
    <property type="entry name" value="LARGE RIBOSOMAL SUBUNIT PROTEIN UL13M"/>
    <property type="match status" value="1"/>
</dbReference>
<comment type="similarity">
    <text evidence="1">Belongs to the universal ribosomal protein uL13 family.</text>
</comment>
<protein>
    <recommendedName>
        <fullName evidence="4">50S ribosomal protein L13</fullName>
    </recommendedName>
</protein>
<dbReference type="AlphaFoldDB" id="A0A0G0SYD8"/>
<evidence type="ECO:0000256" key="3">
    <source>
        <dbReference type="ARBA" id="ARBA00023274"/>
    </source>
</evidence>
<dbReference type="InterPro" id="IPR005822">
    <property type="entry name" value="Ribosomal_uL13"/>
</dbReference>
<comment type="caution">
    <text evidence="5">The sequence shown here is derived from an EMBL/GenBank/DDBJ whole genome shotgun (WGS) entry which is preliminary data.</text>
</comment>
<dbReference type="Pfam" id="PF00572">
    <property type="entry name" value="Ribosomal_L13"/>
    <property type="match status" value="1"/>
</dbReference>
<keyword evidence="2 5" id="KW-0689">Ribosomal protein</keyword>
<keyword evidence="3" id="KW-0687">Ribonucleoprotein</keyword>
<dbReference type="InterPro" id="IPR005823">
    <property type="entry name" value="Ribosomal_uL13_bac-type"/>
</dbReference>
<dbReference type="GO" id="GO:0017148">
    <property type="term" value="P:negative regulation of translation"/>
    <property type="evidence" value="ECO:0007669"/>
    <property type="project" value="TreeGrafter"/>
</dbReference>
<dbReference type="Gene3D" id="3.90.1180.10">
    <property type="entry name" value="Ribosomal protein L13"/>
    <property type="match status" value="1"/>
</dbReference>
<evidence type="ECO:0000256" key="1">
    <source>
        <dbReference type="ARBA" id="ARBA00006227"/>
    </source>
</evidence>
<dbReference type="STRING" id="1618563.UU12_C0036G0009"/>
<gene>
    <name evidence="5" type="ORF">UU12_C0036G0009</name>
</gene>